<dbReference type="CDD" id="cd05288">
    <property type="entry name" value="PGDH"/>
    <property type="match status" value="1"/>
</dbReference>
<dbReference type="Gene3D" id="3.90.180.10">
    <property type="entry name" value="Medium-chain alcohol dehydrogenases, catalytic domain"/>
    <property type="match status" value="1"/>
</dbReference>
<dbReference type="InterPro" id="IPR045010">
    <property type="entry name" value="MDR_fam"/>
</dbReference>
<name>A0A1L0GIN5_9ASCO</name>
<proteinExistence type="predicted"/>
<evidence type="ECO:0000313" key="4">
    <source>
        <dbReference type="Proteomes" id="UP000182259"/>
    </source>
</evidence>
<dbReference type="PANTHER" id="PTHR43205:SF19">
    <property type="entry name" value="ENOYL REDUCTASE (ER) DOMAIN-CONTAINING PROTEIN"/>
    <property type="match status" value="1"/>
</dbReference>
<accession>A0A1L0GIN5</accession>
<dbReference type="GO" id="GO:0016628">
    <property type="term" value="F:oxidoreductase activity, acting on the CH-CH group of donors, NAD or NADP as acceptor"/>
    <property type="evidence" value="ECO:0007669"/>
    <property type="project" value="InterPro"/>
</dbReference>
<protein>
    <submittedName>
        <fullName evidence="3">CIC11C00000004568</fullName>
    </submittedName>
</protein>
<dbReference type="InterPro" id="IPR011032">
    <property type="entry name" value="GroES-like_sf"/>
</dbReference>
<keyword evidence="1" id="KW-0560">Oxidoreductase</keyword>
<sequence>MTKQIIVENSPSGKINLNFGEADSTFKIVDTELPELKPSQVRVKVLYLSNDPTQRTWMAANQDTSRSYQAPVLKGDVVRSLAMAEVLESKSDKYQKGDIVNGMFGWSEELVVSEQAIFNKIDVSSGLPLPLFLSSLGMTGLTAYFGLKDVGQLKEGQTVLISAASGATGSMAVQLAKHYFKASKVIGIAGSEEKCEWVKSLGADYCANYREADWKLKLSKYIGTDYVDIYFDSVGGDMLSYALRKVAQGGRVVACGAIAGYNDPSKFAVTTWPEIVTNRLTVQGFIVMDFAARYPEAVAAIAGALKEGKIKASEGASVVDLSNEKFPLEKVPSTWFKLFTEEKPVGKLISKI</sequence>
<dbReference type="EMBL" id="LT635767">
    <property type="protein sequence ID" value="SGZ56077.1"/>
    <property type="molecule type" value="Genomic_DNA"/>
</dbReference>
<dbReference type="FunFam" id="3.40.50.720:FF:000121">
    <property type="entry name" value="Prostaglandin reductase 2"/>
    <property type="match status" value="1"/>
</dbReference>
<dbReference type="Proteomes" id="UP000182259">
    <property type="component" value="Chromosome IV"/>
</dbReference>
<dbReference type="SUPFAM" id="SSF51735">
    <property type="entry name" value="NAD(P)-binding Rossmann-fold domains"/>
    <property type="match status" value="1"/>
</dbReference>
<dbReference type="Pfam" id="PF16884">
    <property type="entry name" value="ADH_N_2"/>
    <property type="match status" value="1"/>
</dbReference>
<dbReference type="InterPro" id="IPR013149">
    <property type="entry name" value="ADH-like_C"/>
</dbReference>
<reference evidence="3 4" key="1">
    <citation type="submission" date="2016-10" db="EMBL/GenBank/DDBJ databases">
        <authorList>
            <person name="de Groot N.N."/>
        </authorList>
    </citation>
    <scope>NUCLEOTIDE SEQUENCE [LARGE SCALE GENOMIC DNA]</scope>
    <source>
        <strain evidence="3 4">PYCC 4715</strain>
    </source>
</reference>
<evidence type="ECO:0000259" key="2">
    <source>
        <dbReference type="SMART" id="SM00829"/>
    </source>
</evidence>
<dbReference type="InterPro" id="IPR020843">
    <property type="entry name" value="ER"/>
</dbReference>
<gene>
    <name evidence="3" type="ORF">SAMEA4029009_CIC11G00000004568</name>
</gene>
<dbReference type="Gene3D" id="3.40.50.720">
    <property type="entry name" value="NAD(P)-binding Rossmann-like Domain"/>
    <property type="match status" value="1"/>
</dbReference>
<dbReference type="Pfam" id="PF00107">
    <property type="entry name" value="ADH_zinc_N"/>
    <property type="match status" value="1"/>
</dbReference>
<feature type="domain" description="Enoyl reductase (ER)" evidence="2">
    <location>
        <begin position="22"/>
        <end position="350"/>
    </location>
</feature>
<organism evidence="3 4">
    <name type="scientific">Sungouiella intermedia</name>
    <dbReference type="NCBI Taxonomy" id="45354"/>
    <lineage>
        <taxon>Eukaryota</taxon>
        <taxon>Fungi</taxon>
        <taxon>Dikarya</taxon>
        <taxon>Ascomycota</taxon>
        <taxon>Saccharomycotina</taxon>
        <taxon>Pichiomycetes</taxon>
        <taxon>Metschnikowiaceae</taxon>
        <taxon>Sungouiella</taxon>
    </lineage>
</organism>
<dbReference type="InterPro" id="IPR036291">
    <property type="entry name" value="NAD(P)-bd_dom_sf"/>
</dbReference>
<dbReference type="SMART" id="SM00829">
    <property type="entry name" value="PKS_ER"/>
    <property type="match status" value="1"/>
</dbReference>
<dbReference type="PANTHER" id="PTHR43205">
    <property type="entry name" value="PROSTAGLANDIN REDUCTASE"/>
    <property type="match status" value="1"/>
</dbReference>
<dbReference type="SUPFAM" id="SSF50129">
    <property type="entry name" value="GroES-like"/>
    <property type="match status" value="1"/>
</dbReference>
<dbReference type="AlphaFoldDB" id="A0A1L0GIN5"/>
<evidence type="ECO:0000313" key="3">
    <source>
        <dbReference type="EMBL" id="SGZ56077.1"/>
    </source>
</evidence>
<dbReference type="InterPro" id="IPR041694">
    <property type="entry name" value="ADH_N_2"/>
</dbReference>
<evidence type="ECO:0000256" key="1">
    <source>
        <dbReference type="ARBA" id="ARBA00023002"/>
    </source>
</evidence>